<dbReference type="Gene3D" id="3.40.50.300">
    <property type="entry name" value="P-loop containing nucleotide triphosphate hydrolases"/>
    <property type="match status" value="1"/>
</dbReference>
<protein>
    <recommendedName>
        <fullName evidence="1">Sulfotransferase domain-containing protein</fullName>
    </recommendedName>
</protein>
<evidence type="ECO:0000259" key="1">
    <source>
        <dbReference type="Pfam" id="PF00685"/>
    </source>
</evidence>
<evidence type="ECO:0000313" key="2">
    <source>
        <dbReference type="EMBL" id="KAH8028649.1"/>
    </source>
</evidence>
<dbReference type="InterPro" id="IPR000863">
    <property type="entry name" value="Sulfotransferase_dom"/>
</dbReference>
<dbReference type="InterPro" id="IPR027417">
    <property type="entry name" value="P-loop_NTPase"/>
</dbReference>
<accession>A0A9J6E3C6</accession>
<dbReference type="SUPFAM" id="SSF52540">
    <property type="entry name" value="P-loop containing nucleoside triphosphate hydrolases"/>
    <property type="match status" value="1"/>
</dbReference>
<proteinExistence type="predicted"/>
<dbReference type="GO" id="GO:0008146">
    <property type="term" value="F:sulfotransferase activity"/>
    <property type="evidence" value="ECO:0007669"/>
    <property type="project" value="InterPro"/>
</dbReference>
<gene>
    <name evidence="2" type="ORF">HPB51_017867</name>
</gene>
<dbReference type="EMBL" id="JABSTU010000006">
    <property type="protein sequence ID" value="KAH8028649.1"/>
    <property type="molecule type" value="Genomic_DNA"/>
</dbReference>
<organism evidence="2 3">
    <name type="scientific">Rhipicephalus microplus</name>
    <name type="common">Cattle tick</name>
    <name type="synonym">Boophilus microplus</name>
    <dbReference type="NCBI Taxonomy" id="6941"/>
    <lineage>
        <taxon>Eukaryota</taxon>
        <taxon>Metazoa</taxon>
        <taxon>Ecdysozoa</taxon>
        <taxon>Arthropoda</taxon>
        <taxon>Chelicerata</taxon>
        <taxon>Arachnida</taxon>
        <taxon>Acari</taxon>
        <taxon>Parasitiformes</taxon>
        <taxon>Ixodida</taxon>
        <taxon>Ixodoidea</taxon>
        <taxon>Ixodidae</taxon>
        <taxon>Rhipicephalinae</taxon>
        <taxon>Rhipicephalus</taxon>
        <taxon>Boophilus</taxon>
    </lineage>
</organism>
<comment type="caution">
    <text evidence="2">The sequence shown here is derived from an EMBL/GenBank/DDBJ whole genome shotgun (WGS) entry which is preliminary data.</text>
</comment>
<sequence>MLERVLDASSLKNMKGSTRNLRSGPEKAKVILEATGRYREPDAEMREVLAKPMTGEFVRKGIIGDWKNHFTPDQIKRMKERIAFKTSNSTLMSLWKDVDLP</sequence>
<dbReference type="Pfam" id="PF00685">
    <property type="entry name" value="Sulfotransfer_1"/>
    <property type="match status" value="1"/>
</dbReference>
<dbReference type="AlphaFoldDB" id="A0A9J6E3C6"/>
<reference evidence="2" key="2">
    <citation type="submission" date="2021-09" db="EMBL/GenBank/DDBJ databases">
        <authorList>
            <person name="Jia N."/>
            <person name="Wang J."/>
            <person name="Shi W."/>
            <person name="Du L."/>
            <person name="Sun Y."/>
            <person name="Zhan W."/>
            <person name="Jiang J."/>
            <person name="Wang Q."/>
            <person name="Zhang B."/>
            <person name="Ji P."/>
            <person name="Sakyi L.B."/>
            <person name="Cui X."/>
            <person name="Yuan T."/>
            <person name="Jiang B."/>
            <person name="Yang W."/>
            <person name="Lam T.T.-Y."/>
            <person name="Chang Q."/>
            <person name="Ding S."/>
            <person name="Wang X."/>
            <person name="Zhu J."/>
            <person name="Ruan X."/>
            <person name="Zhao L."/>
            <person name="Wei J."/>
            <person name="Que T."/>
            <person name="Du C."/>
            <person name="Cheng J."/>
            <person name="Dai P."/>
            <person name="Han X."/>
            <person name="Huang E."/>
            <person name="Gao Y."/>
            <person name="Liu J."/>
            <person name="Shao H."/>
            <person name="Ye R."/>
            <person name="Li L."/>
            <person name="Wei W."/>
            <person name="Wang X."/>
            <person name="Wang C."/>
            <person name="Huo Q."/>
            <person name="Li W."/>
            <person name="Guo W."/>
            <person name="Chen H."/>
            <person name="Chen S."/>
            <person name="Zhou L."/>
            <person name="Zhou L."/>
            <person name="Ni X."/>
            <person name="Tian J."/>
            <person name="Zhou Y."/>
            <person name="Sheng Y."/>
            <person name="Liu T."/>
            <person name="Pan Y."/>
            <person name="Xia L."/>
            <person name="Li J."/>
            <person name="Zhao F."/>
            <person name="Cao W."/>
        </authorList>
    </citation>
    <scope>NUCLEOTIDE SEQUENCE</scope>
    <source>
        <strain evidence="2">Rmic-2018</strain>
        <tissue evidence="2">Larvae</tissue>
    </source>
</reference>
<dbReference type="Proteomes" id="UP000821866">
    <property type="component" value="Chromosome 4"/>
</dbReference>
<name>A0A9J6E3C6_RHIMP</name>
<keyword evidence="3" id="KW-1185">Reference proteome</keyword>
<feature type="domain" description="Sulfotransferase" evidence="1">
    <location>
        <begin position="53"/>
        <end position="85"/>
    </location>
</feature>
<reference evidence="2" key="1">
    <citation type="journal article" date="2020" name="Cell">
        <title>Large-Scale Comparative Analyses of Tick Genomes Elucidate Their Genetic Diversity and Vector Capacities.</title>
        <authorList>
            <consortium name="Tick Genome and Microbiome Consortium (TIGMIC)"/>
            <person name="Jia N."/>
            <person name="Wang J."/>
            <person name="Shi W."/>
            <person name="Du L."/>
            <person name="Sun Y."/>
            <person name="Zhan W."/>
            <person name="Jiang J.F."/>
            <person name="Wang Q."/>
            <person name="Zhang B."/>
            <person name="Ji P."/>
            <person name="Bell-Sakyi L."/>
            <person name="Cui X.M."/>
            <person name="Yuan T.T."/>
            <person name="Jiang B.G."/>
            <person name="Yang W.F."/>
            <person name="Lam T.T."/>
            <person name="Chang Q.C."/>
            <person name="Ding S.J."/>
            <person name="Wang X.J."/>
            <person name="Zhu J.G."/>
            <person name="Ruan X.D."/>
            <person name="Zhao L."/>
            <person name="Wei J.T."/>
            <person name="Ye R.Z."/>
            <person name="Que T.C."/>
            <person name="Du C.H."/>
            <person name="Zhou Y.H."/>
            <person name="Cheng J.X."/>
            <person name="Dai P.F."/>
            <person name="Guo W.B."/>
            <person name="Han X.H."/>
            <person name="Huang E.J."/>
            <person name="Li L.F."/>
            <person name="Wei W."/>
            <person name="Gao Y.C."/>
            <person name="Liu J.Z."/>
            <person name="Shao H.Z."/>
            <person name="Wang X."/>
            <person name="Wang C.C."/>
            <person name="Yang T.C."/>
            <person name="Huo Q.B."/>
            <person name="Li W."/>
            <person name="Chen H.Y."/>
            <person name="Chen S.E."/>
            <person name="Zhou L.G."/>
            <person name="Ni X.B."/>
            <person name="Tian J.H."/>
            <person name="Sheng Y."/>
            <person name="Liu T."/>
            <person name="Pan Y.S."/>
            <person name="Xia L.Y."/>
            <person name="Li J."/>
            <person name="Zhao F."/>
            <person name="Cao W.C."/>
        </authorList>
    </citation>
    <scope>NUCLEOTIDE SEQUENCE</scope>
    <source>
        <strain evidence="2">Rmic-2018</strain>
    </source>
</reference>
<evidence type="ECO:0000313" key="3">
    <source>
        <dbReference type="Proteomes" id="UP000821866"/>
    </source>
</evidence>